<evidence type="ECO:0000313" key="3">
    <source>
        <dbReference type="Proteomes" id="UP000239757"/>
    </source>
</evidence>
<accession>A0A2P5YAG2</accession>
<sequence length="147" mass="16534">MSPSKLDSTSIGSLCELTWVCYHHHEDSFGHEEASVSCSKPENGCVDSLSIFHSEKAVEELLQQTPVAGMDEHLIEFSEALRTVAKALRRAAEGKASAQAEAAEWKRRYELERTRNIQMERKAWSKDIADLVNGLSEWCISNFTCPF</sequence>
<reference evidence="2 3" key="1">
    <citation type="submission" date="2015-01" db="EMBL/GenBank/DDBJ databases">
        <title>Genome of allotetraploid Gossypium barbadense reveals genomic plasticity and fiber elongation in cotton evolution.</title>
        <authorList>
            <person name="Chen X."/>
            <person name="Liu X."/>
            <person name="Zhao B."/>
            <person name="Zheng H."/>
            <person name="Hu Y."/>
            <person name="Lu G."/>
            <person name="Yang C."/>
            <person name="Chen J."/>
            <person name="Shan C."/>
            <person name="Zhang L."/>
            <person name="Zhou Y."/>
            <person name="Wang L."/>
            <person name="Guo W."/>
            <person name="Bai Y."/>
            <person name="Ruan J."/>
            <person name="Shangguan X."/>
            <person name="Mao Y."/>
            <person name="Jiang J."/>
            <person name="Zhu Y."/>
            <person name="Lei J."/>
            <person name="Kang H."/>
            <person name="Chen S."/>
            <person name="He X."/>
            <person name="Wang R."/>
            <person name="Wang Y."/>
            <person name="Chen J."/>
            <person name="Wang L."/>
            <person name="Yu S."/>
            <person name="Wang B."/>
            <person name="Wei J."/>
            <person name="Song S."/>
            <person name="Lu X."/>
            <person name="Gao Z."/>
            <person name="Gu W."/>
            <person name="Deng X."/>
            <person name="Ma D."/>
            <person name="Wang S."/>
            <person name="Liang W."/>
            <person name="Fang L."/>
            <person name="Cai C."/>
            <person name="Zhu X."/>
            <person name="Zhou B."/>
            <person name="Zhang Y."/>
            <person name="Chen Z."/>
            <person name="Xu S."/>
            <person name="Zhu R."/>
            <person name="Wang S."/>
            <person name="Zhang T."/>
            <person name="Zhao G."/>
        </authorList>
    </citation>
    <scope>NUCLEOTIDE SEQUENCE [LARGE SCALE GENOMIC DNA]</scope>
    <source>
        <strain evidence="3">cv. Xinhai21</strain>
        <tissue evidence="2">Leaf</tissue>
    </source>
</reference>
<dbReference type="OrthoDB" id="24581at2759"/>
<proteinExistence type="predicted"/>
<keyword evidence="1" id="KW-0175">Coiled coil</keyword>
<dbReference type="Proteomes" id="UP000239757">
    <property type="component" value="Unassembled WGS sequence"/>
</dbReference>
<evidence type="ECO:0000256" key="1">
    <source>
        <dbReference type="SAM" id="Coils"/>
    </source>
</evidence>
<name>A0A2P5YAG2_GOSBA</name>
<gene>
    <name evidence="2" type="ORF">GOBAR_AA08062</name>
</gene>
<evidence type="ECO:0000313" key="2">
    <source>
        <dbReference type="EMBL" id="PPS12556.1"/>
    </source>
</evidence>
<protein>
    <submittedName>
        <fullName evidence="2">Uncharacterized protein</fullName>
    </submittedName>
</protein>
<dbReference type="AlphaFoldDB" id="A0A2P5YAG2"/>
<dbReference type="EMBL" id="KZ663466">
    <property type="protein sequence ID" value="PPS12556.1"/>
    <property type="molecule type" value="Genomic_DNA"/>
</dbReference>
<feature type="coiled-coil region" evidence="1">
    <location>
        <begin position="88"/>
        <end position="115"/>
    </location>
</feature>
<organism evidence="2 3">
    <name type="scientific">Gossypium barbadense</name>
    <name type="common">Sea Island cotton</name>
    <name type="synonym">Hibiscus barbadensis</name>
    <dbReference type="NCBI Taxonomy" id="3634"/>
    <lineage>
        <taxon>Eukaryota</taxon>
        <taxon>Viridiplantae</taxon>
        <taxon>Streptophyta</taxon>
        <taxon>Embryophyta</taxon>
        <taxon>Tracheophyta</taxon>
        <taxon>Spermatophyta</taxon>
        <taxon>Magnoliopsida</taxon>
        <taxon>eudicotyledons</taxon>
        <taxon>Gunneridae</taxon>
        <taxon>Pentapetalae</taxon>
        <taxon>rosids</taxon>
        <taxon>malvids</taxon>
        <taxon>Malvales</taxon>
        <taxon>Malvaceae</taxon>
        <taxon>Malvoideae</taxon>
        <taxon>Gossypium</taxon>
    </lineage>
</organism>